<keyword evidence="8" id="KW-0456">Lyase</keyword>
<dbReference type="GO" id="GO:0005829">
    <property type="term" value="C:cytosol"/>
    <property type="evidence" value="ECO:0007669"/>
    <property type="project" value="TreeGrafter"/>
</dbReference>
<dbReference type="InterPro" id="IPR002028">
    <property type="entry name" value="Trp_synthase_suA"/>
</dbReference>
<comment type="catalytic activity">
    <reaction evidence="9">
        <text>(1S,2R)-1-C-(indol-3-yl)glycerol 3-phosphate + L-serine = D-glyceraldehyde 3-phosphate + L-tryptophan + H2O</text>
        <dbReference type="Rhea" id="RHEA:10532"/>
        <dbReference type="ChEBI" id="CHEBI:15377"/>
        <dbReference type="ChEBI" id="CHEBI:33384"/>
        <dbReference type="ChEBI" id="CHEBI:57912"/>
        <dbReference type="ChEBI" id="CHEBI:58866"/>
        <dbReference type="ChEBI" id="CHEBI:59776"/>
        <dbReference type="EC" id="4.2.1.20"/>
    </reaction>
</comment>
<evidence type="ECO:0000256" key="2">
    <source>
        <dbReference type="ARBA" id="ARBA00004733"/>
    </source>
</evidence>
<proteinExistence type="inferred from homology"/>
<dbReference type="InterPro" id="IPR013785">
    <property type="entry name" value="Aldolase_TIM"/>
</dbReference>
<dbReference type="CDD" id="cd04724">
    <property type="entry name" value="Tryptophan_synthase_alpha"/>
    <property type="match status" value="1"/>
</dbReference>
<name>A0A382PKZ9_9ZZZZ</name>
<dbReference type="SUPFAM" id="SSF51366">
    <property type="entry name" value="Ribulose-phoshate binding barrel"/>
    <property type="match status" value="1"/>
</dbReference>
<keyword evidence="7" id="KW-0057">Aromatic amino acid biosynthesis</keyword>
<evidence type="ECO:0000256" key="7">
    <source>
        <dbReference type="ARBA" id="ARBA00023141"/>
    </source>
</evidence>
<dbReference type="EC" id="4.2.1.20" evidence="4"/>
<evidence type="ECO:0000256" key="3">
    <source>
        <dbReference type="ARBA" id="ARBA00011270"/>
    </source>
</evidence>
<dbReference type="HAMAP" id="MF_00131">
    <property type="entry name" value="Trp_synth_alpha"/>
    <property type="match status" value="1"/>
</dbReference>
<evidence type="ECO:0000256" key="8">
    <source>
        <dbReference type="ARBA" id="ARBA00023239"/>
    </source>
</evidence>
<dbReference type="NCBIfam" id="TIGR00262">
    <property type="entry name" value="trpA"/>
    <property type="match status" value="1"/>
</dbReference>
<evidence type="ECO:0000256" key="1">
    <source>
        <dbReference type="ARBA" id="ARBA00003365"/>
    </source>
</evidence>
<dbReference type="PANTHER" id="PTHR43406">
    <property type="entry name" value="TRYPTOPHAN SYNTHASE, ALPHA CHAIN"/>
    <property type="match status" value="1"/>
</dbReference>
<evidence type="ECO:0000256" key="9">
    <source>
        <dbReference type="ARBA" id="ARBA00049047"/>
    </source>
</evidence>
<dbReference type="EMBL" id="UINC01107792">
    <property type="protein sequence ID" value="SVC73430.1"/>
    <property type="molecule type" value="Genomic_DNA"/>
</dbReference>
<gene>
    <name evidence="10" type="ORF">METZ01_LOCUS326284</name>
</gene>
<sequence length="254" mass="27715">MNRIQKIFQNRTEKIIPFLTAGYPSKKDTLNMVQAAEKSGAAMVELGMPFSDPLADGPVIQQSSQKAIENGVTIHWILETVLDIRQQSEIPIALMGYINPILKFGLAKFMKSCSDAGVDGLIIPDLPPEEADEYVKLSKANGISPILLVAPNTPERRIQDISKLAGDLIYCVAILGITGGRGSIGDQLKSYLNRVEKNSDCPFIVGFGIKEREDIVGINQIAHGAVVGSAIIHEMQNSNNPVEVTKNYIEKLSR</sequence>
<evidence type="ECO:0000256" key="5">
    <source>
        <dbReference type="ARBA" id="ARBA00022605"/>
    </source>
</evidence>
<accession>A0A382PKZ9</accession>
<dbReference type="PROSITE" id="PS00167">
    <property type="entry name" value="TRP_SYNTHASE_ALPHA"/>
    <property type="match status" value="1"/>
</dbReference>
<keyword evidence="6" id="KW-0822">Tryptophan biosynthesis</keyword>
<comment type="pathway">
    <text evidence="2">Amino-acid biosynthesis; L-tryptophan biosynthesis; L-tryptophan from chorismate: step 5/5.</text>
</comment>
<evidence type="ECO:0000256" key="6">
    <source>
        <dbReference type="ARBA" id="ARBA00022822"/>
    </source>
</evidence>
<dbReference type="UniPathway" id="UPA00035">
    <property type="reaction ID" value="UER00044"/>
</dbReference>
<comment type="function">
    <text evidence="1">The alpha subunit is responsible for the aldol cleavage of indoleglycerol phosphate to indole and glyceraldehyde 3-phosphate.</text>
</comment>
<dbReference type="InterPro" id="IPR018204">
    <property type="entry name" value="Trp_synthase_alpha_AS"/>
</dbReference>
<keyword evidence="5" id="KW-0028">Amino-acid biosynthesis</keyword>
<reference evidence="10" key="1">
    <citation type="submission" date="2018-05" db="EMBL/GenBank/DDBJ databases">
        <authorList>
            <person name="Lanie J.A."/>
            <person name="Ng W.-L."/>
            <person name="Kazmierczak K.M."/>
            <person name="Andrzejewski T.M."/>
            <person name="Davidsen T.M."/>
            <person name="Wayne K.J."/>
            <person name="Tettelin H."/>
            <person name="Glass J.I."/>
            <person name="Rusch D."/>
            <person name="Podicherti R."/>
            <person name="Tsui H.-C.T."/>
            <person name="Winkler M.E."/>
        </authorList>
    </citation>
    <scope>NUCLEOTIDE SEQUENCE</scope>
</reference>
<dbReference type="InterPro" id="IPR011060">
    <property type="entry name" value="RibuloseP-bd_barrel"/>
</dbReference>
<dbReference type="Pfam" id="PF00290">
    <property type="entry name" value="Trp_syntA"/>
    <property type="match status" value="1"/>
</dbReference>
<protein>
    <recommendedName>
        <fullName evidence="4">tryptophan synthase</fullName>
        <ecNumber evidence="4">4.2.1.20</ecNumber>
    </recommendedName>
</protein>
<evidence type="ECO:0000313" key="10">
    <source>
        <dbReference type="EMBL" id="SVC73430.1"/>
    </source>
</evidence>
<dbReference type="PANTHER" id="PTHR43406:SF1">
    <property type="entry name" value="TRYPTOPHAN SYNTHASE ALPHA CHAIN, CHLOROPLASTIC"/>
    <property type="match status" value="1"/>
</dbReference>
<dbReference type="FunFam" id="3.20.20.70:FF:000037">
    <property type="entry name" value="Tryptophan synthase alpha chain"/>
    <property type="match status" value="1"/>
</dbReference>
<dbReference type="Gene3D" id="3.20.20.70">
    <property type="entry name" value="Aldolase class I"/>
    <property type="match status" value="1"/>
</dbReference>
<organism evidence="10">
    <name type="scientific">marine metagenome</name>
    <dbReference type="NCBI Taxonomy" id="408172"/>
    <lineage>
        <taxon>unclassified sequences</taxon>
        <taxon>metagenomes</taxon>
        <taxon>ecological metagenomes</taxon>
    </lineage>
</organism>
<dbReference type="GO" id="GO:0004834">
    <property type="term" value="F:tryptophan synthase activity"/>
    <property type="evidence" value="ECO:0007669"/>
    <property type="project" value="UniProtKB-EC"/>
</dbReference>
<evidence type="ECO:0000256" key="4">
    <source>
        <dbReference type="ARBA" id="ARBA00012043"/>
    </source>
</evidence>
<dbReference type="AlphaFoldDB" id="A0A382PKZ9"/>
<comment type="subunit">
    <text evidence="3">Tetramer of two alpha and two beta chains.</text>
</comment>